<dbReference type="Gene3D" id="3.30.70.270">
    <property type="match status" value="1"/>
</dbReference>
<feature type="compositionally biased region" description="Basic and acidic residues" evidence="2">
    <location>
        <begin position="122"/>
        <end position="144"/>
    </location>
</feature>
<keyword evidence="1" id="KW-0863">Zinc-finger</keyword>
<comment type="caution">
    <text evidence="4">The sequence shown here is derived from an EMBL/GenBank/DDBJ whole genome shotgun (WGS) entry which is preliminary data.</text>
</comment>
<evidence type="ECO:0000313" key="4">
    <source>
        <dbReference type="EMBL" id="GEU59435.1"/>
    </source>
</evidence>
<dbReference type="GO" id="GO:0008270">
    <property type="term" value="F:zinc ion binding"/>
    <property type="evidence" value="ECO:0007669"/>
    <property type="project" value="UniProtKB-KW"/>
</dbReference>
<dbReference type="InterPro" id="IPR000477">
    <property type="entry name" value="RT_dom"/>
</dbReference>
<dbReference type="InterPro" id="IPR001878">
    <property type="entry name" value="Znf_CCHC"/>
</dbReference>
<dbReference type="PANTHER" id="PTHR24559:SF427">
    <property type="entry name" value="RNA-DIRECTED DNA POLYMERASE"/>
    <property type="match status" value="1"/>
</dbReference>
<sequence length="1194" mass="138132">MPPRLRTQSAGQPVAKSHGVGMSERLGRGGRARGPREENVRNVLVNGNWVGCSYKEFLACNPKEYDVTSESTKIKRYVYGLAPRIRGMVVATEPKTMQKAMQIFGALADEAVRNVSIKKVEKRGNIGEPSKDKNGRDDNKRTRTENAFATTANLVRRENIGSWTKCTTCNSYHAPEGPCRTCFSCNRLGHLAKDCRGVPRNMNLVNARNPTVMTCFECGSWKQKNQARGRAFTLEAKEARQDPNIVTGIEPSELGFRYEIKIANEKLVEIDKVIKGWKLEIEGHVFDINLIPFGHESFYVIIEIPKEKARLLMSTNPRDYKQEEIFVVRDFPEVLSNDLLGLPPLREIELIPGAIPVEKSPYRLAPSELEELSGQLRELQDKGFIRPSSSPWRAPVLFVKKKYSSFRMCIDYIELNKLTVNNHYLLFRIDDLFNQLQGSQFFSKIDLRSEYHQLRVHEDDILKTAFRTRYEHFEFTVMPFGLTNALAVFIDLMNRVYRPYLDKFVTVFIDDILIYSKTRLRFVLGYDLSRTAFCLKDTAFCPRRSYDLSQEDLAICLKKILRFVSRRSCDLSQEDLVIVLKAGSRDRPPMLAIGRYPQWHSWFLSYIDTRPNSEALKKCILSGPYKPTTVLVQAVEATDDSPVVPEHTTEMWEAIKRLQQGESLNIQDVKTYLFWGFRKFTSHDGETMESYYTRFYKLMNEMIRNNLTVTTMQVNVQFLQQLQPESSRFVTIVKQQHKLDEVSYHKLFDIMKQYQNEVNELCAKRLARNANPLALVSTAQANQDPYYQTSRSHKSHTPSSKPSILTKSHTTTRYKGKEIAKPIIPPSEIDSEEDNNPKQAQRDKDLQKNLTLIAKYFKKDLQTYQQQPQNILKLKEKEYTDEEVDEQELEAHYSYMEKIQGVLIVDSGTDSEPVEWVQNDAVYNVFANELQHSGQSESNDQNDLDSDDERVVFANLIAIVKLDVDENKKIQKQLKKENTTLAQELKECKTILAETCKSLGESISVRNSCLVALQTKQTEFEKYKAFNDRTVDYDKLKQNKDLKLREEHDIEKMLSMEKQLKFLNEIVYKRSQSIQTIHMMAPKVSTYNGRPTFANLRYLKQAQSKIPCLYAFPYDQNTHANRLIPEGEETLALEKESLSKLNKDLVHPYDYTTLNSLYEIFKPPTQEYEIQLAHANEIKRKMWRKSFVKSKPNI</sequence>
<dbReference type="GO" id="GO:0003676">
    <property type="term" value="F:nucleic acid binding"/>
    <property type="evidence" value="ECO:0007669"/>
    <property type="project" value="InterPro"/>
</dbReference>
<feature type="compositionally biased region" description="Polar residues" evidence="2">
    <location>
        <begin position="1"/>
        <end position="11"/>
    </location>
</feature>
<name>A0A6L2LGZ4_TANCI</name>
<dbReference type="Gene3D" id="4.10.60.10">
    <property type="entry name" value="Zinc finger, CCHC-type"/>
    <property type="match status" value="1"/>
</dbReference>
<dbReference type="PROSITE" id="PS50158">
    <property type="entry name" value="ZF_CCHC"/>
    <property type="match status" value="1"/>
</dbReference>
<proteinExistence type="predicted"/>
<evidence type="ECO:0000256" key="2">
    <source>
        <dbReference type="SAM" id="MobiDB-lite"/>
    </source>
</evidence>
<reference evidence="4" key="1">
    <citation type="journal article" date="2019" name="Sci. Rep.">
        <title>Draft genome of Tanacetum cinerariifolium, the natural source of mosquito coil.</title>
        <authorList>
            <person name="Yamashiro T."/>
            <person name="Shiraishi A."/>
            <person name="Satake H."/>
            <person name="Nakayama K."/>
        </authorList>
    </citation>
    <scope>NUCLEOTIDE SEQUENCE</scope>
</reference>
<organism evidence="4">
    <name type="scientific">Tanacetum cinerariifolium</name>
    <name type="common">Dalmatian daisy</name>
    <name type="synonym">Chrysanthemum cinerariifolium</name>
    <dbReference type="NCBI Taxonomy" id="118510"/>
    <lineage>
        <taxon>Eukaryota</taxon>
        <taxon>Viridiplantae</taxon>
        <taxon>Streptophyta</taxon>
        <taxon>Embryophyta</taxon>
        <taxon>Tracheophyta</taxon>
        <taxon>Spermatophyta</taxon>
        <taxon>Magnoliopsida</taxon>
        <taxon>eudicotyledons</taxon>
        <taxon>Gunneridae</taxon>
        <taxon>Pentapetalae</taxon>
        <taxon>asterids</taxon>
        <taxon>campanulids</taxon>
        <taxon>Asterales</taxon>
        <taxon>Asteraceae</taxon>
        <taxon>Asteroideae</taxon>
        <taxon>Anthemideae</taxon>
        <taxon>Anthemidinae</taxon>
        <taxon>Tanacetum</taxon>
    </lineage>
</organism>
<dbReference type="Gene3D" id="3.10.10.10">
    <property type="entry name" value="HIV Type 1 Reverse Transcriptase, subunit A, domain 1"/>
    <property type="match status" value="1"/>
</dbReference>
<dbReference type="SMART" id="SM00343">
    <property type="entry name" value="ZnF_C2HC"/>
    <property type="match status" value="1"/>
</dbReference>
<dbReference type="InterPro" id="IPR043502">
    <property type="entry name" value="DNA/RNA_pol_sf"/>
</dbReference>
<dbReference type="AlphaFoldDB" id="A0A6L2LGZ4"/>
<evidence type="ECO:0000256" key="1">
    <source>
        <dbReference type="PROSITE-ProRule" id="PRU00047"/>
    </source>
</evidence>
<dbReference type="InterPro" id="IPR043128">
    <property type="entry name" value="Rev_trsase/Diguanyl_cyclase"/>
</dbReference>
<dbReference type="PANTHER" id="PTHR24559">
    <property type="entry name" value="TRANSPOSON TY3-I GAG-POL POLYPROTEIN"/>
    <property type="match status" value="1"/>
</dbReference>
<keyword evidence="1" id="KW-0479">Metal-binding</keyword>
<protein>
    <recommendedName>
        <fullName evidence="3">CCHC-type domain-containing protein</fullName>
    </recommendedName>
</protein>
<feature type="region of interest" description="Disordered" evidence="2">
    <location>
        <begin position="785"/>
        <end position="845"/>
    </location>
</feature>
<dbReference type="EMBL" id="BKCJ010004171">
    <property type="protein sequence ID" value="GEU59435.1"/>
    <property type="molecule type" value="Genomic_DNA"/>
</dbReference>
<dbReference type="CDD" id="cd01647">
    <property type="entry name" value="RT_LTR"/>
    <property type="match status" value="1"/>
</dbReference>
<accession>A0A6L2LGZ4</accession>
<evidence type="ECO:0000259" key="3">
    <source>
        <dbReference type="PROSITE" id="PS50158"/>
    </source>
</evidence>
<dbReference type="Pfam" id="PF00078">
    <property type="entry name" value="RVT_1"/>
    <property type="match status" value="1"/>
</dbReference>
<gene>
    <name evidence="4" type="ORF">Tci_031413</name>
</gene>
<dbReference type="InterPro" id="IPR053134">
    <property type="entry name" value="RNA-dir_DNA_polymerase"/>
</dbReference>
<keyword evidence="1" id="KW-0862">Zinc</keyword>
<feature type="domain" description="CCHC-type" evidence="3">
    <location>
        <begin position="182"/>
        <end position="196"/>
    </location>
</feature>
<feature type="region of interest" description="Disordered" evidence="2">
    <location>
        <begin position="1"/>
        <end position="35"/>
    </location>
</feature>
<dbReference type="SUPFAM" id="SSF56672">
    <property type="entry name" value="DNA/RNA polymerases"/>
    <property type="match status" value="1"/>
</dbReference>
<feature type="region of interest" description="Disordered" evidence="2">
    <location>
        <begin position="122"/>
        <end position="145"/>
    </location>
</feature>
<dbReference type="Pfam" id="PF00098">
    <property type="entry name" value="zf-CCHC"/>
    <property type="match status" value="1"/>
</dbReference>